<evidence type="ECO:0000313" key="3">
    <source>
        <dbReference type="EMBL" id="KAE9271052.1"/>
    </source>
</evidence>
<keyword evidence="5" id="KW-1185">Reference proteome</keyword>
<dbReference type="AlphaFoldDB" id="A0A6A4B8Y8"/>
<name>A0A6A4B8Y8_9STRA</name>
<evidence type="ECO:0000313" key="4">
    <source>
        <dbReference type="Proteomes" id="UP000429607"/>
    </source>
</evidence>
<comment type="caution">
    <text evidence="3">The sequence shown here is derived from an EMBL/GenBank/DDBJ whole genome shotgun (WGS) entry which is preliminary data.</text>
</comment>
<evidence type="ECO:0000256" key="1">
    <source>
        <dbReference type="SAM" id="MobiDB-lite"/>
    </source>
</evidence>
<feature type="compositionally biased region" description="Basic and acidic residues" evidence="1">
    <location>
        <begin position="19"/>
        <end position="67"/>
    </location>
</feature>
<sequence>MTTEAFTRLGSVARTQPRSGERERDGVSERAERNGLSRRRQEQKNFIEESQQHLSSDRADDHSRTEDDGTGDTSSTTLEYADSRLHDSERRRSTGTEEAAPPTNAGASYEHRPDA</sequence>
<feature type="region of interest" description="Disordered" evidence="1">
    <location>
        <begin position="1"/>
        <end position="115"/>
    </location>
</feature>
<organism evidence="3 5">
    <name type="scientific">Phytophthora rubi</name>
    <dbReference type="NCBI Taxonomy" id="129364"/>
    <lineage>
        <taxon>Eukaryota</taxon>
        <taxon>Sar</taxon>
        <taxon>Stramenopiles</taxon>
        <taxon>Oomycota</taxon>
        <taxon>Peronosporomycetes</taxon>
        <taxon>Peronosporales</taxon>
        <taxon>Peronosporaceae</taxon>
        <taxon>Phytophthora</taxon>
    </lineage>
</organism>
<dbReference type="Proteomes" id="UP000429607">
    <property type="component" value="Unassembled WGS sequence"/>
</dbReference>
<gene>
    <name evidence="2" type="ORF">PR001_g28760</name>
    <name evidence="3" type="ORF">PR003_g30630</name>
</gene>
<feature type="compositionally biased region" description="Basic and acidic residues" evidence="1">
    <location>
        <begin position="81"/>
        <end position="95"/>
    </location>
</feature>
<protein>
    <submittedName>
        <fullName evidence="3">Uncharacterized protein</fullName>
    </submittedName>
</protein>
<evidence type="ECO:0000313" key="2">
    <source>
        <dbReference type="EMBL" id="KAE8965352.1"/>
    </source>
</evidence>
<dbReference type="Proteomes" id="UP000434957">
    <property type="component" value="Unassembled WGS sequence"/>
</dbReference>
<evidence type="ECO:0000313" key="5">
    <source>
        <dbReference type="Proteomes" id="UP000434957"/>
    </source>
</evidence>
<dbReference type="EMBL" id="QXFT01005828">
    <property type="protein sequence ID" value="KAE9271052.1"/>
    <property type="molecule type" value="Genomic_DNA"/>
</dbReference>
<accession>A0A6A4B8Y8</accession>
<reference evidence="3 5" key="1">
    <citation type="submission" date="2018-08" db="EMBL/GenBank/DDBJ databases">
        <title>Genomic investigation of the strawberry pathogen Phytophthora fragariae indicates pathogenicity is determined by transcriptional variation in three key races.</title>
        <authorList>
            <person name="Adams T.M."/>
            <person name="Armitage A.D."/>
            <person name="Sobczyk M.K."/>
            <person name="Bates H.J."/>
            <person name="Dunwell J.M."/>
            <person name="Nellist C.F."/>
            <person name="Harrison R.J."/>
        </authorList>
    </citation>
    <scope>NUCLEOTIDE SEQUENCE [LARGE SCALE GENOMIC DNA]</scope>
    <source>
        <strain evidence="2 4">SCRP249</strain>
        <strain evidence="3 5">SCRP333</strain>
    </source>
</reference>
<proteinExistence type="predicted"/>
<dbReference type="EMBL" id="QXFV01005334">
    <property type="protein sequence ID" value="KAE8965352.1"/>
    <property type="molecule type" value="Genomic_DNA"/>
</dbReference>